<dbReference type="OrthoDB" id="2051287at2"/>
<evidence type="ECO:0000313" key="3">
    <source>
        <dbReference type="Proteomes" id="UP000184301"/>
    </source>
</evidence>
<dbReference type="GO" id="GO:0016740">
    <property type="term" value="F:transferase activity"/>
    <property type="evidence" value="ECO:0007669"/>
    <property type="project" value="UniProtKB-KW"/>
</dbReference>
<dbReference type="Pfam" id="PF00381">
    <property type="entry name" value="PTS-HPr"/>
    <property type="match status" value="1"/>
</dbReference>
<accession>A0A1M6QA54</accession>
<dbReference type="PROSITE" id="PS51350">
    <property type="entry name" value="PTS_HPR_DOM"/>
    <property type="match status" value="1"/>
</dbReference>
<reference evidence="2 3" key="1">
    <citation type="submission" date="2016-11" db="EMBL/GenBank/DDBJ databases">
        <authorList>
            <person name="Jaros S."/>
            <person name="Januszkiewicz K."/>
            <person name="Wedrychowicz H."/>
        </authorList>
    </citation>
    <scope>NUCLEOTIDE SEQUENCE [LARGE SCALE GENOMIC DNA]</scope>
    <source>
        <strain evidence="2 3">DSM 15480</strain>
    </source>
</reference>
<name>A0A1M6QA54_9FIRM</name>
<evidence type="ECO:0000313" key="2">
    <source>
        <dbReference type="EMBL" id="SHK16977.1"/>
    </source>
</evidence>
<feature type="domain" description="HPr" evidence="1">
    <location>
        <begin position="1"/>
        <end position="76"/>
    </location>
</feature>
<dbReference type="STRING" id="1121950.SAMN02745243_02354"/>
<evidence type="ECO:0000259" key="1">
    <source>
        <dbReference type="PROSITE" id="PS51350"/>
    </source>
</evidence>
<keyword evidence="2" id="KW-0808">Transferase</keyword>
<dbReference type="InterPro" id="IPR000032">
    <property type="entry name" value="HPr-like"/>
</dbReference>
<gene>
    <name evidence="2" type="ORF">SAMN02745243_02354</name>
</gene>
<dbReference type="InterPro" id="IPR035895">
    <property type="entry name" value="HPr-like_sf"/>
</dbReference>
<dbReference type="EMBL" id="FQZY01000033">
    <property type="protein sequence ID" value="SHK16977.1"/>
    <property type="molecule type" value="Genomic_DNA"/>
</dbReference>
<dbReference type="RefSeq" id="WP_073110649.1">
    <property type="nucleotide sequence ID" value="NZ_FQZY01000033.1"/>
</dbReference>
<organism evidence="2 3">
    <name type="scientific">Hespellia stercorisuis DSM 15480</name>
    <dbReference type="NCBI Taxonomy" id="1121950"/>
    <lineage>
        <taxon>Bacteria</taxon>
        <taxon>Bacillati</taxon>
        <taxon>Bacillota</taxon>
        <taxon>Clostridia</taxon>
        <taxon>Lachnospirales</taxon>
        <taxon>Lachnospiraceae</taxon>
        <taxon>Hespellia</taxon>
    </lineage>
</organism>
<proteinExistence type="predicted"/>
<sequence length="76" mass="8438">MVKVSVKIGGVKDVDAFNKICSRFSCDVDLQAGKYYVDAKSIMGIFSLDLEKPLTLVVNTEDEADVKEKFKAYLAE</sequence>
<dbReference type="AlphaFoldDB" id="A0A1M6QA54"/>
<dbReference type="Proteomes" id="UP000184301">
    <property type="component" value="Unassembled WGS sequence"/>
</dbReference>
<dbReference type="Gene3D" id="3.30.1340.10">
    <property type="entry name" value="HPr-like"/>
    <property type="match status" value="1"/>
</dbReference>
<keyword evidence="3" id="KW-1185">Reference proteome</keyword>
<protein>
    <submittedName>
        <fullName evidence="2">Phosphotransferase system, HPr</fullName>
    </submittedName>
</protein>
<dbReference type="SUPFAM" id="SSF55594">
    <property type="entry name" value="HPr-like"/>
    <property type="match status" value="1"/>
</dbReference>